<evidence type="ECO:0008006" key="4">
    <source>
        <dbReference type="Google" id="ProtNLM"/>
    </source>
</evidence>
<evidence type="ECO:0000313" key="3">
    <source>
        <dbReference type="Proteomes" id="UP000631670"/>
    </source>
</evidence>
<dbReference type="RefSeq" id="WP_158104380.1">
    <property type="nucleotide sequence ID" value="NZ_JADBEG010000001.1"/>
</dbReference>
<organism evidence="2 3">
    <name type="scientific">Amycolatopsis lexingtonensis</name>
    <dbReference type="NCBI Taxonomy" id="218822"/>
    <lineage>
        <taxon>Bacteria</taxon>
        <taxon>Bacillati</taxon>
        <taxon>Actinomycetota</taxon>
        <taxon>Actinomycetes</taxon>
        <taxon>Pseudonocardiales</taxon>
        <taxon>Pseudonocardiaceae</taxon>
        <taxon>Amycolatopsis</taxon>
    </lineage>
</organism>
<keyword evidence="3" id="KW-1185">Reference proteome</keyword>
<proteinExistence type="predicted"/>
<dbReference type="Pfam" id="PF10901">
    <property type="entry name" value="DUF2690"/>
    <property type="match status" value="1"/>
</dbReference>
<gene>
    <name evidence="2" type="ORF">H4696_000321</name>
</gene>
<name>A0ABR9HQM8_9PSEU</name>
<dbReference type="Proteomes" id="UP000631670">
    <property type="component" value="Unassembled WGS sequence"/>
</dbReference>
<dbReference type="PROSITE" id="PS51257">
    <property type="entry name" value="PROKAR_LIPOPROTEIN"/>
    <property type="match status" value="1"/>
</dbReference>
<accession>A0ABR9HQM8</accession>
<reference evidence="2 3" key="1">
    <citation type="submission" date="2020-10" db="EMBL/GenBank/DDBJ databases">
        <title>Sequencing the genomes of 1000 actinobacteria strains.</title>
        <authorList>
            <person name="Klenk H.-P."/>
        </authorList>
    </citation>
    <scope>NUCLEOTIDE SEQUENCE [LARGE SCALE GENOMIC DNA]</scope>
    <source>
        <strain evidence="2 3">DSM 44653</strain>
    </source>
</reference>
<evidence type="ECO:0000256" key="1">
    <source>
        <dbReference type="SAM" id="SignalP"/>
    </source>
</evidence>
<keyword evidence="1" id="KW-0732">Signal</keyword>
<comment type="caution">
    <text evidence="2">The sequence shown here is derived from an EMBL/GenBank/DDBJ whole genome shotgun (WGS) entry which is preliminary data.</text>
</comment>
<feature type="signal peptide" evidence="1">
    <location>
        <begin position="1"/>
        <end position="28"/>
    </location>
</feature>
<evidence type="ECO:0000313" key="2">
    <source>
        <dbReference type="EMBL" id="MBE1493221.1"/>
    </source>
</evidence>
<feature type="chain" id="PRO_5045715511" description="DUF2690 domain-containing protein" evidence="1">
    <location>
        <begin position="29"/>
        <end position="162"/>
    </location>
</feature>
<protein>
    <recommendedName>
        <fullName evidence="4">DUF2690 domain-containing protein</fullName>
    </recommendedName>
</protein>
<dbReference type="EMBL" id="JADBEG010000001">
    <property type="protein sequence ID" value="MBE1493221.1"/>
    <property type="molecule type" value="Genomic_DNA"/>
</dbReference>
<dbReference type="InterPro" id="IPR021224">
    <property type="entry name" value="DUF2690"/>
</dbReference>
<sequence>MRRNLPALILVALLSCTLSVALGTNASAAPSYEQKSPYADFGGYRCGDSYITLDRREIIGYDTVWGVVYLRYSTRCATIFAYVNFGGPLNSTEYGNAHVRGWNGENYTCDTPGGNGRVVTGQTSCYTPMTTDFNGWAEGYYYSKNSSGGWVMKGFGTTKPPA</sequence>